<reference evidence="9" key="1">
    <citation type="submission" date="2025-08" db="UniProtKB">
        <authorList>
            <consortium name="RefSeq"/>
        </authorList>
    </citation>
    <scope>IDENTIFICATION</scope>
    <source>
        <strain evidence="9">15112-1751.03</strain>
        <tissue evidence="9">Whole Adult</tissue>
    </source>
</reference>
<dbReference type="Proteomes" id="UP000515160">
    <property type="component" value="Chromosome 2R"/>
</dbReference>
<dbReference type="SUPFAM" id="SSF56112">
    <property type="entry name" value="Protein kinase-like (PK-like)"/>
    <property type="match status" value="1"/>
</dbReference>
<dbReference type="Pfam" id="PF00069">
    <property type="entry name" value="Pkinase"/>
    <property type="match status" value="1"/>
</dbReference>
<dbReference type="SMART" id="SM00220">
    <property type="entry name" value="S_TKc"/>
    <property type="match status" value="1"/>
</dbReference>
<dbReference type="GO" id="GO:0019899">
    <property type="term" value="F:enzyme binding"/>
    <property type="evidence" value="ECO:0007669"/>
    <property type="project" value="UniProtKB-ARBA"/>
</dbReference>
<dbReference type="AlphaFoldDB" id="A0A6P8X826"/>
<feature type="domain" description="Protein kinase" evidence="7">
    <location>
        <begin position="16"/>
        <end position="284"/>
    </location>
</feature>
<dbReference type="Gene3D" id="1.10.510.10">
    <property type="entry name" value="Transferase(Phosphotransferase) domain 1"/>
    <property type="match status" value="1"/>
</dbReference>
<dbReference type="InterPro" id="IPR000719">
    <property type="entry name" value="Prot_kinase_dom"/>
</dbReference>
<dbReference type="GO" id="GO:0006950">
    <property type="term" value="P:response to stress"/>
    <property type="evidence" value="ECO:0007669"/>
    <property type="project" value="UniProtKB-ARBA"/>
</dbReference>
<dbReference type="GO" id="GO:0005524">
    <property type="term" value="F:ATP binding"/>
    <property type="evidence" value="ECO:0007669"/>
    <property type="project" value="UniProtKB-KW"/>
</dbReference>
<evidence type="ECO:0000256" key="3">
    <source>
        <dbReference type="ARBA" id="ARBA00022679"/>
    </source>
</evidence>
<dbReference type="PIRSF" id="PIRSF000654">
    <property type="entry name" value="Integrin-linked_kinase"/>
    <property type="match status" value="1"/>
</dbReference>
<evidence type="ECO:0000256" key="2">
    <source>
        <dbReference type="ARBA" id="ARBA00022527"/>
    </source>
</evidence>
<gene>
    <name evidence="9" type="primary">LOC117573326</name>
</gene>
<dbReference type="PROSITE" id="PS00108">
    <property type="entry name" value="PROTEIN_KINASE_ST"/>
    <property type="match status" value="1"/>
</dbReference>
<dbReference type="InterPro" id="IPR008271">
    <property type="entry name" value="Ser/Thr_kinase_AS"/>
</dbReference>
<dbReference type="GO" id="GO:0006955">
    <property type="term" value="P:immune response"/>
    <property type="evidence" value="ECO:0007669"/>
    <property type="project" value="TreeGrafter"/>
</dbReference>
<keyword evidence="3" id="KW-0808">Transferase</keyword>
<dbReference type="GO" id="GO:0007254">
    <property type="term" value="P:JNK cascade"/>
    <property type="evidence" value="ECO:0007669"/>
    <property type="project" value="TreeGrafter"/>
</dbReference>
<dbReference type="InterPro" id="IPR011009">
    <property type="entry name" value="Kinase-like_dom_sf"/>
</dbReference>
<dbReference type="PRINTS" id="PR00109">
    <property type="entry name" value="TYRKINASE"/>
</dbReference>
<keyword evidence="4" id="KW-0547">Nucleotide-binding</keyword>
<evidence type="ECO:0000256" key="1">
    <source>
        <dbReference type="ARBA" id="ARBA00006529"/>
    </source>
</evidence>
<protein>
    <submittedName>
        <fullName evidence="9">Mitogen-activated protein kinase kinase kinase 7-like</fullName>
    </submittedName>
</protein>
<dbReference type="PROSITE" id="PS50011">
    <property type="entry name" value="PROTEIN_KINASE_DOM"/>
    <property type="match status" value="1"/>
</dbReference>
<dbReference type="GO" id="GO:0004709">
    <property type="term" value="F:MAP kinase kinase kinase activity"/>
    <property type="evidence" value="ECO:0007669"/>
    <property type="project" value="TreeGrafter"/>
</dbReference>
<evidence type="ECO:0000256" key="5">
    <source>
        <dbReference type="ARBA" id="ARBA00022777"/>
    </source>
</evidence>
<dbReference type="PANTHER" id="PTHR46716">
    <property type="entry name" value="MITOGEN-ACTIVATED PROTEIN KINASE KINASE KINASE 7"/>
    <property type="match status" value="1"/>
</dbReference>
<accession>A0A6P8X826</accession>
<dbReference type="GO" id="GO:0043123">
    <property type="term" value="P:positive regulation of canonical NF-kappaB signal transduction"/>
    <property type="evidence" value="ECO:0007669"/>
    <property type="project" value="TreeGrafter"/>
</dbReference>
<keyword evidence="2" id="KW-0723">Serine/threonine-protein kinase</keyword>
<proteinExistence type="inferred from homology"/>
<dbReference type="RefSeq" id="XP_034112326.2">
    <property type="nucleotide sequence ID" value="XM_034256435.2"/>
</dbReference>
<sequence length="293" mass="34313">MEVISPTVIIPNSEYIYRDALIDSGSFGDVYKGRWHSIIRGNIISVALKIIRSPEANEKEIMKEISYLKHIDHPNIMKLYLYFKTTENQFCMCLEYADCGSLYDFLHKSNCCISDCWKLEKMRQLSAGIRHLHSKKIIHRDLKSKNLLLFDNFKILKIGDFGKVKQLSTINTEMSGTFIYMAPEVCDPEGKGNYTEKCDIFSFGIIFWEVLSRKKPFHEFKDMHEFAIQNKVLRGDRPNLNDFTIGTFLNININELIKMCWHEDPEKRPNIDYIDNILNNYIYLYGTIVPQHI</sequence>
<dbReference type="GeneID" id="117573326"/>
<keyword evidence="6" id="KW-0067">ATP-binding</keyword>
<dbReference type="OrthoDB" id="10261027at2759"/>
<evidence type="ECO:0000256" key="4">
    <source>
        <dbReference type="ARBA" id="ARBA00022741"/>
    </source>
</evidence>
<dbReference type="InterPro" id="IPR001245">
    <property type="entry name" value="Ser-Thr/Tyr_kinase_cat_dom"/>
</dbReference>
<evidence type="ECO:0000256" key="6">
    <source>
        <dbReference type="ARBA" id="ARBA00022840"/>
    </source>
</evidence>
<name>A0A6P8X826_DROAB</name>
<organism evidence="8 9">
    <name type="scientific">Drosophila albomicans</name>
    <name type="common">Fruit fly</name>
    <dbReference type="NCBI Taxonomy" id="7291"/>
    <lineage>
        <taxon>Eukaryota</taxon>
        <taxon>Metazoa</taxon>
        <taxon>Ecdysozoa</taxon>
        <taxon>Arthropoda</taxon>
        <taxon>Hexapoda</taxon>
        <taxon>Insecta</taxon>
        <taxon>Pterygota</taxon>
        <taxon>Neoptera</taxon>
        <taxon>Endopterygota</taxon>
        <taxon>Diptera</taxon>
        <taxon>Brachycera</taxon>
        <taxon>Muscomorpha</taxon>
        <taxon>Ephydroidea</taxon>
        <taxon>Drosophilidae</taxon>
        <taxon>Drosophila</taxon>
    </lineage>
</organism>
<comment type="similarity">
    <text evidence="1">Belongs to the protein kinase superfamily. STE Ser/Thr protein kinase family. MAP kinase kinase kinase subfamily.</text>
</comment>
<keyword evidence="8" id="KW-1185">Reference proteome</keyword>
<keyword evidence="5" id="KW-0418">Kinase</keyword>
<evidence type="ECO:0000259" key="7">
    <source>
        <dbReference type="PROSITE" id="PS50011"/>
    </source>
</evidence>
<evidence type="ECO:0000313" key="9">
    <source>
        <dbReference type="RefSeq" id="XP_034112326.2"/>
    </source>
</evidence>
<dbReference type="PANTHER" id="PTHR46716:SF1">
    <property type="entry name" value="MITOGEN-ACTIVATED PROTEIN KINASE KINASE KINASE 7"/>
    <property type="match status" value="1"/>
</dbReference>
<evidence type="ECO:0000313" key="8">
    <source>
        <dbReference type="Proteomes" id="UP000515160"/>
    </source>
</evidence>